<reference evidence="5" key="1">
    <citation type="submission" date="2019-08" db="EMBL/GenBank/DDBJ databases">
        <authorList>
            <person name="Kucharzyk K."/>
            <person name="Murdoch R.W."/>
            <person name="Higgins S."/>
            <person name="Loffler F."/>
        </authorList>
    </citation>
    <scope>NUCLEOTIDE SEQUENCE</scope>
</reference>
<sequence length="310" mass="33786">MKQWFGKLSSRGLLAFVFFVLLAFLGLPGLFAAPQVPTVAVSILPQTEFVSKIAGSAVRVISLVGPGASPHNYEPSPRQMADLSRARVWFTIGVEFETALRPKVEALYPALKVVNSAEGVRYRQLESGHEHDEEEETGGHEGESNEEGGVDPHVWLGFDAVKIQLSTILKTLVNLMPEQKAAFEANYRAYVAQIDRTYAELKRDLAALEGGSVFVYHPSFGYFLDSFGIRQEAVELGGKEPTQKTLAALIKKAKQEGVKTIFVQKQFSSAAAKTVASAIGGVVVEIDPLAPAWLDNTRIMGRALQKALGR</sequence>
<dbReference type="InterPro" id="IPR050492">
    <property type="entry name" value="Bact_metal-bind_prot9"/>
</dbReference>
<evidence type="ECO:0000256" key="3">
    <source>
        <dbReference type="ARBA" id="ARBA00022729"/>
    </source>
</evidence>
<feature type="compositionally biased region" description="Basic and acidic residues" evidence="4">
    <location>
        <begin position="126"/>
        <end position="143"/>
    </location>
</feature>
<keyword evidence="2" id="KW-0813">Transport</keyword>
<evidence type="ECO:0000256" key="1">
    <source>
        <dbReference type="ARBA" id="ARBA00011028"/>
    </source>
</evidence>
<dbReference type="GO" id="GO:0046872">
    <property type="term" value="F:metal ion binding"/>
    <property type="evidence" value="ECO:0007669"/>
    <property type="project" value="InterPro"/>
</dbReference>
<protein>
    <submittedName>
        <fullName evidence="5">High-affinity zinc uptake system protein ZnuA</fullName>
    </submittedName>
</protein>
<comment type="caution">
    <text evidence="5">The sequence shown here is derived from an EMBL/GenBank/DDBJ whole genome shotgun (WGS) entry which is preliminary data.</text>
</comment>
<evidence type="ECO:0000313" key="5">
    <source>
        <dbReference type="EMBL" id="MPL59838.1"/>
    </source>
</evidence>
<proteinExistence type="inferred from homology"/>
<dbReference type="AlphaFoldDB" id="A0A644SYR2"/>
<dbReference type="GO" id="GO:0030001">
    <property type="term" value="P:metal ion transport"/>
    <property type="evidence" value="ECO:0007669"/>
    <property type="project" value="InterPro"/>
</dbReference>
<evidence type="ECO:0000256" key="2">
    <source>
        <dbReference type="ARBA" id="ARBA00022448"/>
    </source>
</evidence>
<dbReference type="EMBL" id="VSSQ01000010">
    <property type="protein sequence ID" value="MPL59838.1"/>
    <property type="molecule type" value="Genomic_DNA"/>
</dbReference>
<feature type="region of interest" description="Disordered" evidence="4">
    <location>
        <begin position="126"/>
        <end position="149"/>
    </location>
</feature>
<comment type="similarity">
    <text evidence="1">Belongs to the bacterial solute-binding protein 9 family.</text>
</comment>
<organism evidence="5">
    <name type="scientific">bioreactor metagenome</name>
    <dbReference type="NCBI Taxonomy" id="1076179"/>
    <lineage>
        <taxon>unclassified sequences</taxon>
        <taxon>metagenomes</taxon>
        <taxon>ecological metagenomes</taxon>
    </lineage>
</organism>
<evidence type="ECO:0000256" key="4">
    <source>
        <dbReference type="SAM" id="MobiDB-lite"/>
    </source>
</evidence>
<keyword evidence="3" id="KW-0732">Signal</keyword>
<gene>
    <name evidence="5" type="primary">znuA_3</name>
    <name evidence="5" type="ORF">SDC9_05394</name>
</gene>
<dbReference type="Pfam" id="PF01297">
    <property type="entry name" value="ZnuA"/>
    <property type="match status" value="1"/>
</dbReference>
<name>A0A644SYR2_9ZZZZ</name>
<accession>A0A644SYR2</accession>
<dbReference type="InterPro" id="IPR006127">
    <property type="entry name" value="ZnuA-like"/>
</dbReference>
<dbReference type="Gene3D" id="3.40.50.1980">
    <property type="entry name" value="Nitrogenase molybdenum iron protein domain"/>
    <property type="match status" value="2"/>
</dbReference>
<dbReference type="PANTHER" id="PTHR42953">
    <property type="entry name" value="HIGH-AFFINITY ZINC UPTAKE SYSTEM PROTEIN ZNUA-RELATED"/>
    <property type="match status" value="1"/>
</dbReference>
<dbReference type="SUPFAM" id="SSF53807">
    <property type="entry name" value="Helical backbone' metal receptor"/>
    <property type="match status" value="1"/>
</dbReference>
<dbReference type="PANTHER" id="PTHR42953:SF3">
    <property type="entry name" value="HIGH-AFFINITY ZINC UPTAKE SYSTEM PROTEIN ZNUA"/>
    <property type="match status" value="1"/>
</dbReference>